<evidence type="ECO:0000313" key="5">
    <source>
        <dbReference type="EMBL" id="MFL0252031.1"/>
    </source>
</evidence>
<evidence type="ECO:0000313" key="6">
    <source>
        <dbReference type="Proteomes" id="UP001623592"/>
    </source>
</evidence>
<evidence type="ECO:0000256" key="1">
    <source>
        <dbReference type="ARBA" id="ARBA00022679"/>
    </source>
</evidence>
<accession>A0ABW8TIF8</accession>
<dbReference type="EMBL" id="JBJIAA010000014">
    <property type="protein sequence ID" value="MFL0252031.1"/>
    <property type="molecule type" value="Genomic_DNA"/>
</dbReference>
<feature type="domain" description="Phosphoribosyl-dephospho-CoA transferase MdcG C-terminal" evidence="3">
    <location>
        <begin position="84"/>
        <end position="199"/>
    </location>
</feature>
<evidence type="ECO:0000256" key="2">
    <source>
        <dbReference type="ARBA" id="ARBA00022695"/>
    </source>
</evidence>
<dbReference type="NCBIfam" id="NF002332">
    <property type="entry name" value="PRK01293.1"/>
    <property type="match status" value="1"/>
</dbReference>
<dbReference type="InterPro" id="IPR017557">
    <property type="entry name" value="Holo-ACP_synthase"/>
</dbReference>
<keyword evidence="1" id="KW-0808">Transferase</keyword>
<gene>
    <name evidence="5" type="ORF">ACJDT4_16545</name>
</gene>
<sequence>MIKIKNYENLNIHFSNYSWALEALKNSPFVVVRRAPILDKLIPIGIRGNLRSQRLAAFLPFSDIDCIFSPTYIVEKKLWLQNFHIKNTNIYSAIEALYKIFEEYNLKWGICGSAGFELITKIPTVTENSDLDIMIKIETADKLFSAASAKELCKKLFDIKVKIDIQIETPKGAVALTEYASETNPILIRTINGPKLIYREKLGVIL</sequence>
<dbReference type="Pfam" id="PF20866">
    <property type="entry name" value="MdcG_N"/>
    <property type="match status" value="1"/>
</dbReference>
<dbReference type="InterPro" id="IPR049180">
    <property type="entry name" value="MdcG_C"/>
</dbReference>
<evidence type="ECO:0000259" key="3">
    <source>
        <dbReference type="Pfam" id="PF10620"/>
    </source>
</evidence>
<comment type="caution">
    <text evidence="5">The sequence shown here is derived from an EMBL/GenBank/DDBJ whole genome shotgun (WGS) entry which is preliminary data.</text>
</comment>
<name>A0ABW8TIF8_9CLOT</name>
<feature type="domain" description="Phosphoribosyl-dephospho-CoA transferase MdcG N-terminal" evidence="4">
    <location>
        <begin position="26"/>
        <end position="70"/>
    </location>
</feature>
<organism evidence="5 6">
    <name type="scientific">Clostridium neuense</name>
    <dbReference type="NCBI Taxonomy" id="1728934"/>
    <lineage>
        <taxon>Bacteria</taxon>
        <taxon>Bacillati</taxon>
        <taxon>Bacillota</taxon>
        <taxon>Clostridia</taxon>
        <taxon>Eubacteriales</taxon>
        <taxon>Clostridiaceae</taxon>
        <taxon>Clostridium</taxon>
    </lineage>
</organism>
<dbReference type="Proteomes" id="UP001623592">
    <property type="component" value="Unassembled WGS sequence"/>
</dbReference>
<keyword evidence="2" id="KW-0548">Nucleotidyltransferase</keyword>
<proteinExistence type="predicted"/>
<keyword evidence="6" id="KW-1185">Reference proteome</keyword>
<protein>
    <submittedName>
        <fullName evidence="5">Malonate decarboxylase holo-ACP synthase</fullName>
    </submittedName>
</protein>
<dbReference type="NCBIfam" id="TIGR03135">
    <property type="entry name" value="malonate_mdcG"/>
    <property type="match status" value="1"/>
</dbReference>
<dbReference type="InterPro" id="IPR048903">
    <property type="entry name" value="MdcG_N"/>
</dbReference>
<dbReference type="Pfam" id="PF10620">
    <property type="entry name" value="MdcG"/>
    <property type="match status" value="1"/>
</dbReference>
<evidence type="ECO:0000259" key="4">
    <source>
        <dbReference type="Pfam" id="PF20866"/>
    </source>
</evidence>
<reference evidence="5 6" key="1">
    <citation type="submission" date="2024-11" db="EMBL/GenBank/DDBJ databases">
        <authorList>
            <person name="Heng Y.C."/>
            <person name="Lim A.C.H."/>
            <person name="Lee J.K.Y."/>
            <person name="Kittelmann S."/>
        </authorList>
    </citation>
    <scope>NUCLEOTIDE SEQUENCE [LARGE SCALE GENOMIC DNA]</scope>
    <source>
        <strain evidence="5 6">WILCCON 0114</strain>
    </source>
</reference>